<dbReference type="InterPro" id="IPR001041">
    <property type="entry name" value="2Fe-2S_ferredoxin-type"/>
</dbReference>
<gene>
    <name evidence="7" type="primary">coxS_3</name>
    <name evidence="7" type="ORF">CI1B_11110</name>
</gene>
<dbReference type="SUPFAM" id="SSF54292">
    <property type="entry name" value="2Fe-2S ferredoxin-like"/>
    <property type="match status" value="1"/>
</dbReference>
<dbReference type="EC" id="1.2.5.3" evidence="7"/>
<dbReference type="FunFam" id="3.10.20.30:FF:000020">
    <property type="entry name" value="Xanthine dehydrogenase iron-sulfur subunit"/>
    <property type="match status" value="1"/>
</dbReference>
<dbReference type="EMBL" id="CAADFC020000004">
    <property type="protein sequence ID" value="VIO66000.1"/>
    <property type="molecule type" value="Genomic_DNA"/>
</dbReference>
<name>A0A508SVA3_9BRAD</name>
<dbReference type="PANTHER" id="PTHR45331:SF2">
    <property type="entry name" value="OXIDOREDUCTASE WITH IRON-SULFUR SUBUNIT"/>
    <property type="match status" value="1"/>
</dbReference>
<dbReference type="SUPFAM" id="SSF47741">
    <property type="entry name" value="CO dehydrogenase ISP C-domain like"/>
    <property type="match status" value="1"/>
</dbReference>
<evidence type="ECO:0000259" key="6">
    <source>
        <dbReference type="PROSITE" id="PS51085"/>
    </source>
</evidence>
<evidence type="ECO:0000256" key="3">
    <source>
        <dbReference type="ARBA" id="ARBA00023002"/>
    </source>
</evidence>
<dbReference type="Proteomes" id="UP000328092">
    <property type="component" value="Unassembled WGS sequence"/>
</dbReference>
<accession>A0A508SVA3</accession>
<evidence type="ECO:0000256" key="2">
    <source>
        <dbReference type="ARBA" id="ARBA00022723"/>
    </source>
</evidence>
<dbReference type="Pfam" id="PF00111">
    <property type="entry name" value="Fer2"/>
    <property type="match status" value="1"/>
</dbReference>
<dbReference type="InterPro" id="IPR052914">
    <property type="entry name" value="Aldehyde_Oxdr_Iron-Sulfur"/>
</dbReference>
<keyword evidence="8" id="KW-1185">Reference proteome</keyword>
<evidence type="ECO:0000256" key="1">
    <source>
        <dbReference type="ARBA" id="ARBA00022714"/>
    </source>
</evidence>
<evidence type="ECO:0000313" key="8">
    <source>
        <dbReference type="Proteomes" id="UP000328092"/>
    </source>
</evidence>
<dbReference type="Pfam" id="PF01799">
    <property type="entry name" value="Fer2_2"/>
    <property type="match status" value="1"/>
</dbReference>
<dbReference type="PANTHER" id="PTHR45331">
    <property type="entry name" value="OXIDOREDUCTASE, IRON-SULPHUR BINDING SUBUNIT-RELATED-RELATED"/>
    <property type="match status" value="1"/>
</dbReference>
<keyword evidence="5" id="KW-0411">Iron-sulfur</keyword>
<evidence type="ECO:0000313" key="7">
    <source>
        <dbReference type="EMBL" id="VIO66000.1"/>
    </source>
</evidence>
<organism evidence="7 8">
    <name type="scientific">Bradyrhizobium ivorense</name>
    <dbReference type="NCBI Taxonomy" id="2511166"/>
    <lineage>
        <taxon>Bacteria</taxon>
        <taxon>Pseudomonadati</taxon>
        <taxon>Pseudomonadota</taxon>
        <taxon>Alphaproteobacteria</taxon>
        <taxon>Hyphomicrobiales</taxon>
        <taxon>Nitrobacteraceae</taxon>
        <taxon>Bradyrhizobium</taxon>
    </lineage>
</organism>
<dbReference type="InterPro" id="IPR012675">
    <property type="entry name" value="Beta-grasp_dom_sf"/>
</dbReference>
<dbReference type="InterPro" id="IPR002888">
    <property type="entry name" value="2Fe-2S-bd"/>
</dbReference>
<dbReference type="InterPro" id="IPR036010">
    <property type="entry name" value="2Fe-2S_ferredoxin-like_sf"/>
</dbReference>
<protein>
    <submittedName>
        <fullName evidence="7">Carbon monoxide dehydrogenase small chain</fullName>
        <ecNumber evidence="7">1.2.5.3</ecNumber>
    </submittedName>
</protein>
<keyword evidence="3 7" id="KW-0560">Oxidoreductase</keyword>
<keyword evidence="4" id="KW-0408">Iron</keyword>
<dbReference type="GO" id="GO:0051537">
    <property type="term" value="F:2 iron, 2 sulfur cluster binding"/>
    <property type="evidence" value="ECO:0007669"/>
    <property type="project" value="UniProtKB-KW"/>
</dbReference>
<sequence>MVAHRETRPYYAVWNDFKPPASPICGGADKRVLMAKISMIVNGNPVNANVDPRTLLVQFLRENLRLTGTHVGCDTSQCGACVVHLDGKAVKSCTTLAVMADGHEVRTIEGLAADGAPLHPMQEAFREHHGLQCGFCTPGMIMTAVDLVHRKGHDLSDEVIREELEGNLCRCTGYQNIVASIAAGAKAMAKSDLA</sequence>
<comment type="caution">
    <text evidence="7">The sequence shown here is derived from an EMBL/GenBank/DDBJ whole genome shotgun (WGS) entry which is preliminary data.</text>
</comment>
<reference evidence="7" key="1">
    <citation type="submission" date="2019-02" db="EMBL/GenBank/DDBJ databases">
        <authorList>
            <person name="Pothier F.J."/>
        </authorList>
    </citation>
    <scope>NUCLEOTIDE SEQUENCE</scope>
    <source>
        <strain evidence="7">CI-1B</strain>
    </source>
</reference>
<keyword evidence="2" id="KW-0479">Metal-binding</keyword>
<keyword evidence="1" id="KW-0001">2Fe-2S</keyword>
<proteinExistence type="predicted"/>
<evidence type="ECO:0000256" key="4">
    <source>
        <dbReference type="ARBA" id="ARBA00023004"/>
    </source>
</evidence>
<dbReference type="PROSITE" id="PS51085">
    <property type="entry name" value="2FE2S_FER_2"/>
    <property type="match status" value="1"/>
</dbReference>
<dbReference type="GO" id="GO:0008805">
    <property type="term" value="F:carbon-monoxide oxygenase activity"/>
    <property type="evidence" value="ECO:0007669"/>
    <property type="project" value="UniProtKB-EC"/>
</dbReference>
<dbReference type="InterPro" id="IPR036884">
    <property type="entry name" value="2Fe-2S-bd_dom_sf"/>
</dbReference>
<feature type="domain" description="2Fe-2S ferredoxin-type" evidence="6">
    <location>
        <begin position="35"/>
        <end position="111"/>
    </location>
</feature>
<dbReference type="Gene3D" id="3.10.20.30">
    <property type="match status" value="1"/>
</dbReference>
<evidence type="ECO:0000256" key="5">
    <source>
        <dbReference type="ARBA" id="ARBA00023014"/>
    </source>
</evidence>
<dbReference type="FunFam" id="1.10.150.120:FF:000003">
    <property type="entry name" value="Carbon monoxide dehydrogenase, small subunit"/>
    <property type="match status" value="1"/>
</dbReference>
<dbReference type="GO" id="GO:0046872">
    <property type="term" value="F:metal ion binding"/>
    <property type="evidence" value="ECO:0007669"/>
    <property type="project" value="UniProtKB-KW"/>
</dbReference>
<dbReference type="AlphaFoldDB" id="A0A508SVA3"/>
<dbReference type="Gene3D" id="1.10.150.120">
    <property type="entry name" value="[2Fe-2S]-binding domain"/>
    <property type="match status" value="1"/>
</dbReference>